<dbReference type="NCBIfam" id="TIGR02678">
    <property type="entry name" value="TIGR02678 family protein"/>
    <property type="match status" value="1"/>
</dbReference>
<accession>A0A7W7QD79</accession>
<sequence length="414" mass="45726">MSNLSNQLVIAERDEVARGIRIMLASPLVHERGAPESFDLIRRRREPIRKWFDYYCGWTLVVEPRQGYARLAKVRPMADASRPPRRHRSGRAPFDRRRYVLLCVAAAELLSVPVTTIGLLADRMTRATTTDPVLVDFDTSARGERMAFVDALRMLEHLGAIEVLDGATESFVDSTEAKVLYRVDATLLMRLLAAPTGVSQLAIPVDEVPARFEELLSAVSRERRYGAAAEHASGTPPVSEVQRNLWLRHSIFRRLVDDPVVHLDDLTEDERAYLNSPTGRRLLRRAADEGGFLVEERAEGVLFVDQDGIATDSRFPDDGNNAKVAALLLLDGIGPVTTTEQLRVSAAALLARFPSWAKGYRGDNGTHALVTDALEVLRGFGLVRVTDGRVHPLPAAARYAVGTTRSSDSGEDTP</sequence>
<evidence type="ECO:0000256" key="1">
    <source>
        <dbReference type="SAM" id="Phobius"/>
    </source>
</evidence>
<proteinExistence type="predicted"/>
<gene>
    <name evidence="2" type="ORF">FHR82_007364</name>
</gene>
<protein>
    <submittedName>
        <fullName evidence="2">Uncharacterized protein (TIGR02678 family)</fullName>
    </submittedName>
</protein>
<keyword evidence="3" id="KW-1185">Reference proteome</keyword>
<keyword evidence="1" id="KW-0812">Transmembrane</keyword>
<dbReference type="RefSeq" id="WP_184815148.1">
    <property type="nucleotide sequence ID" value="NZ_JACHJQ010000009.1"/>
</dbReference>
<reference evidence="2 3" key="1">
    <citation type="submission" date="2020-08" db="EMBL/GenBank/DDBJ databases">
        <title>Genomic Encyclopedia of Type Strains, Phase III (KMG-III): the genomes of soil and plant-associated and newly described type strains.</title>
        <authorList>
            <person name="Whitman W."/>
        </authorList>
    </citation>
    <scope>NUCLEOTIDE SEQUENCE [LARGE SCALE GENOMIC DNA]</scope>
    <source>
        <strain evidence="2 3">CECT 8960</strain>
    </source>
</reference>
<feature type="transmembrane region" description="Helical" evidence="1">
    <location>
        <begin position="99"/>
        <end position="121"/>
    </location>
</feature>
<keyword evidence="1" id="KW-0472">Membrane</keyword>
<comment type="caution">
    <text evidence="2">The sequence shown here is derived from an EMBL/GenBank/DDBJ whole genome shotgun (WGS) entry which is preliminary data.</text>
</comment>
<dbReference type="Pfam" id="PF09661">
    <property type="entry name" value="DUF2398"/>
    <property type="match status" value="1"/>
</dbReference>
<dbReference type="AlphaFoldDB" id="A0A7W7QD79"/>
<organism evidence="2 3">
    <name type="scientific">Actinophytocola algeriensis</name>
    <dbReference type="NCBI Taxonomy" id="1768010"/>
    <lineage>
        <taxon>Bacteria</taxon>
        <taxon>Bacillati</taxon>
        <taxon>Actinomycetota</taxon>
        <taxon>Actinomycetes</taxon>
        <taxon>Pseudonocardiales</taxon>
        <taxon>Pseudonocardiaceae</taxon>
    </lineage>
</organism>
<dbReference type="EMBL" id="JACHJQ010000009">
    <property type="protein sequence ID" value="MBB4911104.1"/>
    <property type="molecule type" value="Genomic_DNA"/>
</dbReference>
<dbReference type="Proteomes" id="UP000520767">
    <property type="component" value="Unassembled WGS sequence"/>
</dbReference>
<name>A0A7W7QD79_9PSEU</name>
<evidence type="ECO:0000313" key="2">
    <source>
        <dbReference type="EMBL" id="MBB4911104.1"/>
    </source>
</evidence>
<dbReference type="InterPro" id="IPR013494">
    <property type="entry name" value="CHP02678"/>
</dbReference>
<keyword evidence="1" id="KW-1133">Transmembrane helix</keyword>
<evidence type="ECO:0000313" key="3">
    <source>
        <dbReference type="Proteomes" id="UP000520767"/>
    </source>
</evidence>